<keyword evidence="3" id="KW-1185">Reference proteome</keyword>
<proteinExistence type="predicted"/>
<name>A0AAV8YYC3_9CUCU</name>
<dbReference type="Gene3D" id="3.30.40.10">
    <property type="entry name" value="Zinc/RING finger domain, C3HC4 (zinc finger)"/>
    <property type="match status" value="1"/>
</dbReference>
<reference evidence="2" key="1">
    <citation type="journal article" date="2023" name="Insect Mol. Biol.">
        <title>Genome sequencing provides insights into the evolution of gene families encoding plant cell wall-degrading enzymes in longhorned beetles.</title>
        <authorList>
            <person name="Shin N.R."/>
            <person name="Okamura Y."/>
            <person name="Kirsch R."/>
            <person name="Pauchet Y."/>
        </authorList>
    </citation>
    <scope>NUCLEOTIDE SEQUENCE</scope>
    <source>
        <strain evidence="2">AMC_N1</strain>
    </source>
</reference>
<dbReference type="Proteomes" id="UP001162162">
    <property type="component" value="Unassembled WGS sequence"/>
</dbReference>
<dbReference type="InterPro" id="IPR011011">
    <property type="entry name" value="Znf_FYVE_PHD"/>
</dbReference>
<protein>
    <recommendedName>
        <fullName evidence="4">Zinc finger PHD-type domain-containing protein</fullName>
    </recommendedName>
</protein>
<feature type="region of interest" description="Disordered" evidence="1">
    <location>
        <begin position="16"/>
        <end position="74"/>
    </location>
</feature>
<sequence>MSNVVAAVITSSPYKNNLIDKNKKKQEKENKLTRTKNKKKTGRKKNKTDSEDEYSEEEDAIQFGTDSEPDELMGQECPDSVDAECMFCQRLFSEDTRGETWIKCLMCALWAHIDCAGPEFDTWICDFWK</sequence>
<feature type="compositionally biased region" description="Acidic residues" evidence="1">
    <location>
        <begin position="50"/>
        <end position="60"/>
    </location>
</feature>
<evidence type="ECO:0008006" key="4">
    <source>
        <dbReference type="Google" id="ProtNLM"/>
    </source>
</evidence>
<evidence type="ECO:0000256" key="1">
    <source>
        <dbReference type="SAM" id="MobiDB-lite"/>
    </source>
</evidence>
<dbReference type="AlphaFoldDB" id="A0AAV8YYC3"/>
<accession>A0AAV8YYC3</accession>
<organism evidence="2 3">
    <name type="scientific">Aromia moschata</name>
    <dbReference type="NCBI Taxonomy" id="1265417"/>
    <lineage>
        <taxon>Eukaryota</taxon>
        <taxon>Metazoa</taxon>
        <taxon>Ecdysozoa</taxon>
        <taxon>Arthropoda</taxon>
        <taxon>Hexapoda</taxon>
        <taxon>Insecta</taxon>
        <taxon>Pterygota</taxon>
        <taxon>Neoptera</taxon>
        <taxon>Endopterygota</taxon>
        <taxon>Coleoptera</taxon>
        <taxon>Polyphaga</taxon>
        <taxon>Cucujiformia</taxon>
        <taxon>Chrysomeloidea</taxon>
        <taxon>Cerambycidae</taxon>
        <taxon>Cerambycinae</taxon>
        <taxon>Callichromatini</taxon>
        <taxon>Aromia</taxon>
    </lineage>
</organism>
<dbReference type="EMBL" id="JAPWTK010000034">
    <property type="protein sequence ID" value="KAJ8956037.1"/>
    <property type="molecule type" value="Genomic_DNA"/>
</dbReference>
<evidence type="ECO:0000313" key="2">
    <source>
        <dbReference type="EMBL" id="KAJ8956037.1"/>
    </source>
</evidence>
<feature type="compositionally biased region" description="Basic and acidic residues" evidence="1">
    <location>
        <begin position="18"/>
        <end position="32"/>
    </location>
</feature>
<gene>
    <name evidence="2" type="ORF">NQ318_006313</name>
</gene>
<feature type="compositionally biased region" description="Basic residues" evidence="1">
    <location>
        <begin position="33"/>
        <end position="46"/>
    </location>
</feature>
<evidence type="ECO:0000313" key="3">
    <source>
        <dbReference type="Proteomes" id="UP001162162"/>
    </source>
</evidence>
<dbReference type="SUPFAM" id="SSF57903">
    <property type="entry name" value="FYVE/PHD zinc finger"/>
    <property type="match status" value="1"/>
</dbReference>
<comment type="caution">
    <text evidence="2">The sequence shown here is derived from an EMBL/GenBank/DDBJ whole genome shotgun (WGS) entry which is preliminary data.</text>
</comment>
<dbReference type="InterPro" id="IPR013083">
    <property type="entry name" value="Znf_RING/FYVE/PHD"/>
</dbReference>